<keyword evidence="2" id="KW-0413">Isomerase</keyword>
<dbReference type="InterPro" id="IPR050312">
    <property type="entry name" value="IolE/XylAMocC-like"/>
</dbReference>
<evidence type="ECO:0000313" key="3">
    <source>
        <dbReference type="Proteomes" id="UP000249204"/>
    </source>
</evidence>
<dbReference type="SUPFAM" id="SSF51658">
    <property type="entry name" value="Xylose isomerase-like"/>
    <property type="match status" value="1"/>
</dbReference>
<dbReference type="PANTHER" id="PTHR12110">
    <property type="entry name" value="HYDROXYPYRUVATE ISOMERASE"/>
    <property type="match status" value="1"/>
</dbReference>
<dbReference type="Proteomes" id="UP000249204">
    <property type="component" value="Unassembled WGS sequence"/>
</dbReference>
<organism evidence="2 3">
    <name type="scientific">Paenibacillus silvae</name>
    <dbReference type="NCBI Taxonomy" id="1325358"/>
    <lineage>
        <taxon>Bacteria</taxon>
        <taxon>Bacillati</taxon>
        <taxon>Bacillota</taxon>
        <taxon>Bacilli</taxon>
        <taxon>Bacillales</taxon>
        <taxon>Paenibacillaceae</taxon>
        <taxon>Paenibacillus</taxon>
    </lineage>
</organism>
<evidence type="ECO:0000313" key="2">
    <source>
        <dbReference type="EMBL" id="PZT53349.1"/>
    </source>
</evidence>
<protein>
    <submittedName>
        <fullName evidence="2">Sugar phosphate isomerase/epimerase</fullName>
    </submittedName>
</protein>
<dbReference type="AlphaFoldDB" id="A0A2W6NCJ3"/>
<comment type="caution">
    <text evidence="2">The sequence shown here is derived from an EMBL/GenBank/DDBJ whole genome shotgun (WGS) entry which is preliminary data.</text>
</comment>
<dbReference type="InterPro" id="IPR013022">
    <property type="entry name" value="Xyl_isomerase-like_TIM-brl"/>
</dbReference>
<proteinExistence type="predicted"/>
<evidence type="ECO:0000259" key="1">
    <source>
        <dbReference type="Pfam" id="PF01261"/>
    </source>
</evidence>
<accession>A0A2W6NCJ3</accession>
<reference evidence="2 3" key="1">
    <citation type="submission" date="2018-06" db="EMBL/GenBank/DDBJ databases">
        <title>Isolation of heavy metals resistant Paenibacillus silvae NC2 from Gold-Copper mine in ZiJin, China.</title>
        <authorList>
            <person name="Xu J."/>
            <person name="Mazhar H.S."/>
            <person name="Rensing C."/>
        </authorList>
    </citation>
    <scope>NUCLEOTIDE SEQUENCE [LARGE SCALE GENOMIC DNA]</scope>
    <source>
        <strain evidence="2 3">NC2</strain>
    </source>
</reference>
<dbReference type="InterPro" id="IPR036237">
    <property type="entry name" value="Xyl_isomerase-like_sf"/>
</dbReference>
<dbReference type="PANTHER" id="PTHR12110:SF21">
    <property type="entry name" value="XYLOSE ISOMERASE-LIKE TIM BARREL DOMAIN-CONTAINING PROTEIN"/>
    <property type="match status" value="1"/>
</dbReference>
<gene>
    <name evidence="2" type="ORF">DN757_22785</name>
</gene>
<dbReference type="GO" id="GO:0016853">
    <property type="term" value="F:isomerase activity"/>
    <property type="evidence" value="ECO:0007669"/>
    <property type="project" value="UniProtKB-KW"/>
</dbReference>
<dbReference type="EMBL" id="QKWW01000071">
    <property type="protein sequence ID" value="PZT53349.1"/>
    <property type="molecule type" value="Genomic_DNA"/>
</dbReference>
<feature type="domain" description="Xylose isomerase-like TIM barrel" evidence="1">
    <location>
        <begin position="45"/>
        <end position="293"/>
    </location>
</feature>
<sequence>MRLYDYDRATERKEAGRVHYTDKKEYSFSTCWNIKRHTTGQGMIEEILSIGFKQVELNYNVTDELLQTIEPMIERGQVGISSVHNTFPHVADPDYGTDSVLLGFDDELRRKRAIELLLRSAEYAHRYGAKAVVVHPGEVPFTYNIDEFLKKIYHNEGKDSPAYQALWQEMLEKREAGSQHYLKRIQESLEEVCNVSEQRGYGVSFGIETRSRCYQMPTLQEAGTIIGQMKGAPLGLWYDIGHGMMMDRMGLYDNVREANALIDHVVGVHIHETVGLSDHWCPYIHSKDMNFFDSLLDIIDRSPVKVYELKAACTPEEIDESHNLIVTRIAERQRERQKAE</sequence>
<name>A0A2W6NCJ3_9BACL</name>
<dbReference type="Gene3D" id="3.20.20.150">
    <property type="entry name" value="Divalent-metal-dependent TIM barrel enzymes"/>
    <property type="match status" value="1"/>
</dbReference>
<dbReference type="Pfam" id="PF01261">
    <property type="entry name" value="AP_endonuc_2"/>
    <property type="match status" value="1"/>
</dbReference>